<dbReference type="PANTHER" id="PTHR38785:SF1">
    <property type="entry name" value="HOMOLOG OF VIRK"/>
    <property type="match status" value="1"/>
</dbReference>
<evidence type="ECO:0000313" key="1">
    <source>
        <dbReference type="EMBL" id="RQD88159.1"/>
    </source>
</evidence>
<dbReference type="RefSeq" id="WP_124134285.1">
    <property type="nucleotide sequence ID" value="NZ_QURW01000004.1"/>
</dbReference>
<dbReference type="PANTHER" id="PTHR38785">
    <property type="entry name" value="HOMOLOG OF VIRK"/>
    <property type="match status" value="1"/>
</dbReference>
<dbReference type="Pfam" id="PF04393">
    <property type="entry name" value="DUF535"/>
    <property type="match status" value="1"/>
</dbReference>
<dbReference type="STRING" id="1813019.A2J15_03985"/>
<dbReference type="EMBL" id="QURW01000004">
    <property type="protein sequence ID" value="RQD88159.1"/>
    <property type="molecule type" value="Genomic_DNA"/>
</dbReference>
<sequence>MDKKFHYPTPNFNDIKKSIVFWRYLRFQARKFLYFPQVKFLEKTLNDKNNVHLKDFFSQRPYACYNVIRRFCDKSFKANKRVKTIIHDVNRGLFYFKFLPKDQLIFSFDEDFKLFLGYNQHTFEEGFWAFFLKYKERTIIQCNFCFTLENNLLLSCIQGYQYKDFNVLAINKIFTKKYYGLRPIALLIECSKMLSQSLKLHATLGVHEKNQIRSQKGEEKGYFVNYQKIWLENGGELIKINKHKYYKLIYSQKNIEEIPSHKRSMYKKRFNLFEEIKQNLKQIFTF</sequence>
<organism evidence="1 2">
    <name type="scientific">Campylobacter hepaticus</name>
    <dbReference type="NCBI Taxonomy" id="1813019"/>
    <lineage>
        <taxon>Bacteria</taxon>
        <taxon>Pseudomonadati</taxon>
        <taxon>Campylobacterota</taxon>
        <taxon>Epsilonproteobacteria</taxon>
        <taxon>Campylobacterales</taxon>
        <taxon>Campylobacteraceae</taxon>
        <taxon>Campylobacter</taxon>
    </lineage>
</organism>
<dbReference type="GO" id="GO:0006974">
    <property type="term" value="P:DNA damage response"/>
    <property type="evidence" value="ECO:0007669"/>
    <property type="project" value="TreeGrafter"/>
</dbReference>
<dbReference type="InterPro" id="IPR007488">
    <property type="entry name" value="DUF535"/>
</dbReference>
<dbReference type="Proteomes" id="UP000286095">
    <property type="component" value="Unassembled WGS sequence"/>
</dbReference>
<reference evidence="1 2" key="1">
    <citation type="submission" date="2018-08" db="EMBL/GenBank/DDBJ databases">
        <title>Survival mechanisms of Campylobacter hepaticus identified by genomic analysis and comparative transcriptomic analysis of in vivo and in vitro derived bacteria.</title>
        <authorList>
            <person name="Van T.T.H."/>
            <person name="Moore R.J."/>
        </authorList>
    </citation>
    <scope>NUCLEOTIDE SEQUENCE [LARGE SCALE GENOMIC DNA]</scope>
    <source>
        <strain evidence="1 2">54L</strain>
    </source>
</reference>
<name>A0A424Z1T4_9BACT</name>
<proteinExistence type="predicted"/>
<dbReference type="AlphaFoldDB" id="A0A424Z1T4"/>
<accession>A0A424Z1T4</accession>
<protein>
    <submittedName>
        <fullName evidence="1">DUF535 domain-containing protein</fullName>
    </submittedName>
</protein>
<gene>
    <name evidence="1" type="ORF">DZD40_02250</name>
</gene>
<comment type="caution">
    <text evidence="1">The sequence shown here is derived from an EMBL/GenBank/DDBJ whole genome shotgun (WGS) entry which is preliminary data.</text>
</comment>
<evidence type="ECO:0000313" key="2">
    <source>
        <dbReference type="Proteomes" id="UP000286095"/>
    </source>
</evidence>